<dbReference type="SMART" id="SM00448">
    <property type="entry name" value="REC"/>
    <property type="match status" value="1"/>
</dbReference>
<dbReference type="CDD" id="cd17535">
    <property type="entry name" value="REC_NarL-like"/>
    <property type="match status" value="1"/>
</dbReference>
<dbReference type="InterPro" id="IPR058245">
    <property type="entry name" value="NreC/VraR/RcsB-like_REC"/>
</dbReference>
<gene>
    <name evidence="3" type="ORF">SAMN04488543_0694</name>
</gene>
<sequence>MIRVLVVDDHEFFRDCLVSLVEGSADFEVVGQCADGAEVVEAVAALRAEIVLMDVRMTQVSGIEATAMLHREHPTARVVMLTCEAGDSSRAAARAHGAVGYLVKGSSHDLVLAALRRVALGGTAWPEDLADLGAVPLS</sequence>
<dbReference type="PANTHER" id="PTHR45566">
    <property type="entry name" value="HTH-TYPE TRANSCRIPTIONAL REGULATOR YHJB-RELATED"/>
    <property type="match status" value="1"/>
</dbReference>
<evidence type="ECO:0000259" key="2">
    <source>
        <dbReference type="PROSITE" id="PS50110"/>
    </source>
</evidence>
<organism evidence="3 4">
    <name type="scientific">Friedmanniella luteola</name>
    <dbReference type="NCBI Taxonomy" id="546871"/>
    <lineage>
        <taxon>Bacteria</taxon>
        <taxon>Bacillati</taxon>
        <taxon>Actinomycetota</taxon>
        <taxon>Actinomycetes</taxon>
        <taxon>Propionibacteriales</taxon>
        <taxon>Nocardioidaceae</taxon>
        <taxon>Friedmanniella</taxon>
    </lineage>
</organism>
<proteinExistence type="predicted"/>
<evidence type="ECO:0000313" key="4">
    <source>
        <dbReference type="Proteomes" id="UP000199092"/>
    </source>
</evidence>
<dbReference type="STRING" id="546871.SAMN04488543_0694"/>
<dbReference type="PROSITE" id="PS50110">
    <property type="entry name" value="RESPONSE_REGULATORY"/>
    <property type="match status" value="1"/>
</dbReference>
<name>A0A1H1MQX8_9ACTN</name>
<dbReference type="InterPro" id="IPR001789">
    <property type="entry name" value="Sig_transdc_resp-reg_receiver"/>
</dbReference>
<dbReference type="AlphaFoldDB" id="A0A1H1MQX8"/>
<keyword evidence="1" id="KW-0597">Phosphoprotein</keyword>
<keyword evidence="4" id="KW-1185">Reference proteome</keyword>
<dbReference type="GO" id="GO:0000160">
    <property type="term" value="P:phosphorelay signal transduction system"/>
    <property type="evidence" value="ECO:0007669"/>
    <property type="project" value="InterPro"/>
</dbReference>
<reference evidence="3 4" key="1">
    <citation type="submission" date="2016-10" db="EMBL/GenBank/DDBJ databases">
        <authorList>
            <person name="de Groot N.N."/>
        </authorList>
    </citation>
    <scope>NUCLEOTIDE SEQUENCE [LARGE SCALE GENOMIC DNA]</scope>
    <source>
        <strain evidence="3 4">DSM 21741</strain>
    </source>
</reference>
<dbReference type="Pfam" id="PF00072">
    <property type="entry name" value="Response_reg"/>
    <property type="match status" value="1"/>
</dbReference>
<feature type="modified residue" description="4-aspartylphosphate" evidence="1">
    <location>
        <position position="54"/>
    </location>
</feature>
<dbReference type="InterPro" id="IPR051015">
    <property type="entry name" value="EvgA-like"/>
</dbReference>
<feature type="domain" description="Response regulatory" evidence="2">
    <location>
        <begin position="3"/>
        <end position="119"/>
    </location>
</feature>
<dbReference type="InterPro" id="IPR011006">
    <property type="entry name" value="CheY-like_superfamily"/>
</dbReference>
<dbReference type="OrthoDB" id="9808843at2"/>
<dbReference type="Proteomes" id="UP000199092">
    <property type="component" value="Chromosome I"/>
</dbReference>
<dbReference type="PANTHER" id="PTHR45566:SF2">
    <property type="entry name" value="NARL SUBFAMILY"/>
    <property type="match status" value="1"/>
</dbReference>
<evidence type="ECO:0000313" key="3">
    <source>
        <dbReference type="EMBL" id="SDR89201.1"/>
    </source>
</evidence>
<accession>A0A1H1MQX8</accession>
<dbReference type="RefSeq" id="WP_091410194.1">
    <property type="nucleotide sequence ID" value="NZ_LT629749.1"/>
</dbReference>
<protein>
    <submittedName>
        <fullName evidence="3">Response regulator receiver domain-containing protein</fullName>
    </submittedName>
</protein>
<dbReference type="SUPFAM" id="SSF52172">
    <property type="entry name" value="CheY-like"/>
    <property type="match status" value="1"/>
</dbReference>
<dbReference type="EMBL" id="LT629749">
    <property type="protein sequence ID" value="SDR89201.1"/>
    <property type="molecule type" value="Genomic_DNA"/>
</dbReference>
<evidence type="ECO:0000256" key="1">
    <source>
        <dbReference type="PROSITE-ProRule" id="PRU00169"/>
    </source>
</evidence>
<dbReference type="Gene3D" id="3.40.50.2300">
    <property type="match status" value="1"/>
</dbReference>